<gene>
    <name evidence="2" type="ORF">CASFOL_008734</name>
</gene>
<protein>
    <recommendedName>
        <fullName evidence="1">KIB1-4 beta-propeller domain-containing protein</fullName>
    </recommendedName>
</protein>
<proteinExistence type="predicted"/>
<keyword evidence="3" id="KW-1185">Reference proteome</keyword>
<dbReference type="PANTHER" id="PTHR44259">
    <property type="entry name" value="OS07G0183000 PROTEIN-RELATED"/>
    <property type="match status" value="1"/>
</dbReference>
<evidence type="ECO:0000313" key="2">
    <source>
        <dbReference type="EMBL" id="KAL3647766.1"/>
    </source>
</evidence>
<name>A0ABD3DZV4_9LAMI</name>
<sequence length="280" mass="32226">MNCGHRAQVSCCWLAFFNHRRNELFLSNPLSGHRVNLPPIDNLDITQSNLSSGVGIKKIIISCFDPESEECRAIMLFDITNKLAFCCPCRSTKWTIIESSYVSSYQDFVYCSTNQLLFSIKTDLEFEACDLRTTRSPSLVWSCRVHKLKPSKPSWEVGYDSDGTSNLEKENELFLVYRYINRYMKRDGSCAPMDGHLNDQVIFVGWLSHGMAMPATDADGFQPNTICFSDDVFPLKKSVRGSDNGIYDYKNKTFHPCYYHCDYQNLKKKIMPRPLWLTPH</sequence>
<evidence type="ECO:0000259" key="1">
    <source>
        <dbReference type="Pfam" id="PF03478"/>
    </source>
</evidence>
<dbReference type="Pfam" id="PF03478">
    <property type="entry name" value="Beta-prop_KIB1-4"/>
    <property type="match status" value="1"/>
</dbReference>
<accession>A0ABD3DZV4</accession>
<dbReference type="PANTHER" id="PTHR44259:SF37">
    <property type="entry name" value="DUF1618 DOMAIN-CONTAINING PROTEIN"/>
    <property type="match status" value="1"/>
</dbReference>
<comment type="caution">
    <text evidence="2">The sequence shown here is derived from an EMBL/GenBank/DDBJ whole genome shotgun (WGS) entry which is preliminary data.</text>
</comment>
<feature type="domain" description="KIB1-4 beta-propeller" evidence="1">
    <location>
        <begin position="12"/>
        <end position="248"/>
    </location>
</feature>
<organism evidence="2 3">
    <name type="scientific">Castilleja foliolosa</name>
    <dbReference type="NCBI Taxonomy" id="1961234"/>
    <lineage>
        <taxon>Eukaryota</taxon>
        <taxon>Viridiplantae</taxon>
        <taxon>Streptophyta</taxon>
        <taxon>Embryophyta</taxon>
        <taxon>Tracheophyta</taxon>
        <taxon>Spermatophyta</taxon>
        <taxon>Magnoliopsida</taxon>
        <taxon>eudicotyledons</taxon>
        <taxon>Gunneridae</taxon>
        <taxon>Pentapetalae</taxon>
        <taxon>asterids</taxon>
        <taxon>lamiids</taxon>
        <taxon>Lamiales</taxon>
        <taxon>Orobanchaceae</taxon>
        <taxon>Pedicularideae</taxon>
        <taxon>Castillejinae</taxon>
        <taxon>Castilleja</taxon>
    </lineage>
</organism>
<dbReference type="AlphaFoldDB" id="A0ABD3DZV4"/>
<dbReference type="InterPro" id="IPR005174">
    <property type="entry name" value="KIB1-4_b-propeller"/>
</dbReference>
<reference evidence="3" key="1">
    <citation type="journal article" date="2024" name="IScience">
        <title>Strigolactones Initiate the Formation of Haustorium-like Structures in Castilleja.</title>
        <authorList>
            <person name="Buerger M."/>
            <person name="Peterson D."/>
            <person name="Chory J."/>
        </authorList>
    </citation>
    <scope>NUCLEOTIDE SEQUENCE [LARGE SCALE GENOMIC DNA]</scope>
</reference>
<dbReference type="EMBL" id="JAVIJP010000009">
    <property type="protein sequence ID" value="KAL3647766.1"/>
    <property type="molecule type" value="Genomic_DNA"/>
</dbReference>
<evidence type="ECO:0000313" key="3">
    <source>
        <dbReference type="Proteomes" id="UP001632038"/>
    </source>
</evidence>
<dbReference type="InterPro" id="IPR050942">
    <property type="entry name" value="F-box_BR-signaling"/>
</dbReference>
<dbReference type="Proteomes" id="UP001632038">
    <property type="component" value="Unassembled WGS sequence"/>
</dbReference>